<reference evidence="1" key="1">
    <citation type="submission" date="2017-07" db="EMBL/GenBank/DDBJ databases">
        <title>Taro Niue Genome Assembly and Annotation.</title>
        <authorList>
            <person name="Atibalentja N."/>
            <person name="Keating K."/>
            <person name="Fields C.J."/>
        </authorList>
    </citation>
    <scope>NUCLEOTIDE SEQUENCE</scope>
    <source>
        <strain evidence="1">Niue_2</strain>
        <tissue evidence="1">Leaf</tissue>
    </source>
</reference>
<gene>
    <name evidence="1" type="ORF">Taro_020376</name>
</gene>
<sequence length="87" mass="9959">MYAFNGVLYLHWAYIQQVMHMGTDDWVFVPPSGVYKRVGSLMPAAGWCLCHRRTALPLRTSFGDDGGLKRKCQESYDNLWCLLTDEA</sequence>
<protein>
    <submittedName>
        <fullName evidence="1">Uncharacterized protein</fullName>
    </submittedName>
</protein>
<organism evidence="1 2">
    <name type="scientific">Colocasia esculenta</name>
    <name type="common">Wild taro</name>
    <name type="synonym">Arum esculentum</name>
    <dbReference type="NCBI Taxonomy" id="4460"/>
    <lineage>
        <taxon>Eukaryota</taxon>
        <taxon>Viridiplantae</taxon>
        <taxon>Streptophyta</taxon>
        <taxon>Embryophyta</taxon>
        <taxon>Tracheophyta</taxon>
        <taxon>Spermatophyta</taxon>
        <taxon>Magnoliopsida</taxon>
        <taxon>Liliopsida</taxon>
        <taxon>Araceae</taxon>
        <taxon>Aroideae</taxon>
        <taxon>Colocasieae</taxon>
        <taxon>Colocasia</taxon>
    </lineage>
</organism>
<proteinExistence type="predicted"/>
<dbReference type="AlphaFoldDB" id="A0A843V508"/>
<name>A0A843V508_COLES</name>
<dbReference type="EMBL" id="NMUH01001008">
    <property type="protein sequence ID" value="MQL87823.1"/>
    <property type="molecule type" value="Genomic_DNA"/>
</dbReference>
<keyword evidence="2" id="KW-1185">Reference proteome</keyword>
<comment type="caution">
    <text evidence="1">The sequence shown here is derived from an EMBL/GenBank/DDBJ whole genome shotgun (WGS) entry which is preliminary data.</text>
</comment>
<dbReference type="Proteomes" id="UP000652761">
    <property type="component" value="Unassembled WGS sequence"/>
</dbReference>
<evidence type="ECO:0000313" key="1">
    <source>
        <dbReference type="EMBL" id="MQL87823.1"/>
    </source>
</evidence>
<evidence type="ECO:0000313" key="2">
    <source>
        <dbReference type="Proteomes" id="UP000652761"/>
    </source>
</evidence>
<accession>A0A843V508</accession>